<reference evidence="2 3" key="1">
    <citation type="submission" date="2015-06" db="EMBL/GenBank/DDBJ databases">
        <authorList>
            <person name="Adams M."/>
            <person name="Sutton G."/>
            <person name="Nelson K."/>
            <person name="Bonomo R."/>
            <person name="McCorrison J."/>
            <person name="Sanka R."/>
            <person name="Brinkac L."/>
            <person name="Nierman W."/>
        </authorList>
    </citation>
    <scope>NUCLEOTIDE SEQUENCE [LARGE SCALE GENOMIC DNA]</scope>
    <source>
        <strain evidence="2 3">GN02692</strain>
    </source>
</reference>
<keyword evidence="1" id="KW-0472">Membrane</keyword>
<dbReference type="Proteomes" id="UP000036013">
    <property type="component" value="Unassembled WGS sequence"/>
</dbReference>
<name>A0A837LBU5_9ENTR</name>
<dbReference type="EMBL" id="LEDI01000056">
    <property type="protein sequence ID" value="KLP97750.1"/>
    <property type="molecule type" value="Genomic_DNA"/>
</dbReference>
<organism evidence="2 3">
    <name type="scientific">Enterobacter roggenkampii</name>
    <dbReference type="NCBI Taxonomy" id="1812935"/>
    <lineage>
        <taxon>Bacteria</taxon>
        <taxon>Pseudomonadati</taxon>
        <taxon>Pseudomonadota</taxon>
        <taxon>Gammaproteobacteria</taxon>
        <taxon>Enterobacterales</taxon>
        <taxon>Enterobacteriaceae</taxon>
        <taxon>Enterobacter</taxon>
        <taxon>Enterobacter cloacae complex</taxon>
    </lineage>
</organism>
<accession>A0A837LBU5</accession>
<gene>
    <name evidence="2" type="ORF">ABF77_16620</name>
</gene>
<keyword evidence="1" id="KW-1133">Transmembrane helix</keyword>
<evidence type="ECO:0000313" key="3">
    <source>
        <dbReference type="Proteomes" id="UP000036013"/>
    </source>
</evidence>
<dbReference type="AlphaFoldDB" id="A0A837LBU5"/>
<evidence type="ECO:0000313" key="2">
    <source>
        <dbReference type="EMBL" id="KLP97750.1"/>
    </source>
</evidence>
<keyword evidence="1" id="KW-0812">Transmembrane</keyword>
<comment type="caution">
    <text evidence="2">The sequence shown here is derived from an EMBL/GenBank/DDBJ whole genome shotgun (WGS) entry which is preliminary data.</text>
</comment>
<sequence length="75" mass="8572">MPRPAGFDSNIFHLGMLSNGTGSRWADSQAQAWSYCLFSISMFLSLFLVLKYRFIGVKNVMDEFLTSLLLLNFQK</sequence>
<proteinExistence type="predicted"/>
<protein>
    <submittedName>
        <fullName evidence="2">Uncharacterized protein</fullName>
    </submittedName>
</protein>
<feature type="transmembrane region" description="Helical" evidence="1">
    <location>
        <begin position="32"/>
        <end position="50"/>
    </location>
</feature>
<evidence type="ECO:0000256" key="1">
    <source>
        <dbReference type="SAM" id="Phobius"/>
    </source>
</evidence>